<protein>
    <recommendedName>
        <fullName evidence="4">Recombinase</fullName>
    </recommendedName>
</protein>
<keyword evidence="2" id="KW-0614">Plasmid</keyword>
<geneLocation type="plasmid" evidence="2 3">
    <name>pN2</name>
</geneLocation>
<reference evidence="2" key="1">
    <citation type="submission" date="2022-09" db="EMBL/GenBank/DDBJ databases">
        <title>The genome sequence of Rhodococcus aetherivorans N1.</title>
        <authorList>
            <person name="Jiang W."/>
        </authorList>
    </citation>
    <scope>NUCLEOTIDE SEQUENCE</scope>
    <source>
        <strain evidence="2">N1</strain>
        <plasmid evidence="2">pN2</plasmid>
    </source>
</reference>
<dbReference type="InterPro" id="IPR010998">
    <property type="entry name" value="Integrase_recombinase_N"/>
</dbReference>
<evidence type="ECO:0000313" key="3">
    <source>
        <dbReference type="Proteomes" id="UP001163947"/>
    </source>
</evidence>
<dbReference type="Gene3D" id="1.10.150.130">
    <property type="match status" value="1"/>
</dbReference>
<evidence type="ECO:0008006" key="4">
    <source>
        <dbReference type="Google" id="ProtNLM"/>
    </source>
</evidence>
<evidence type="ECO:0000256" key="1">
    <source>
        <dbReference type="ARBA" id="ARBA00023125"/>
    </source>
</evidence>
<gene>
    <name evidence="2" type="ORF">OCS65_28385</name>
</gene>
<name>A0AA46SBZ9_9NOCA</name>
<dbReference type="GO" id="GO:0003677">
    <property type="term" value="F:DNA binding"/>
    <property type="evidence" value="ECO:0007669"/>
    <property type="project" value="UniProtKB-KW"/>
</dbReference>
<dbReference type="RefSeq" id="WP_263510418.1">
    <property type="nucleotide sequence ID" value="NZ_CP106983.1"/>
</dbReference>
<dbReference type="GeneID" id="83624423"/>
<organism evidence="2 3">
    <name type="scientific">Rhodococcus aetherivorans</name>
    <dbReference type="NCBI Taxonomy" id="191292"/>
    <lineage>
        <taxon>Bacteria</taxon>
        <taxon>Bacillati</taxon>
        <taxon>Actinomycetota</taxon>
        <taxon>Actinomycetes</taxon>
        <taxon>Mycobacteriales</taxon>
        <taxon>Nocardiaceae</taxon>
        <taxon>Rhodococcus</taxon>
    </lineage>
</organism>
<dbReference type="Proteomes" id="UP001163947">
    <property type="component" value="Plasmid pN2"/>
</dbReference>
<dbReference type="SUPFAM" id="SSF47823">
    <property type="entry name" value="lambda integrase-like, N-terminal domain"/>
    <property type="match status" value="1"/>
</dbReference>
<proteinExistence type="predicted"/>
<keyword evidence="1" id="KW-0238">DNA-binding</keyword>
<dbReference type="EMBL" id="CP106983">
    <property type="protein sequence ID" value="UYF97145.1"/>
    <property type="molecule type" value="Genomic_DNA"/>
</dbReference>
<evidence type="ECO:0000313" key="2">
    <source>
        <dbReference type="EMBL" id="UYF97145.1"/>
    </source>
</evidence>
<sequence>MDSSTERLGDSAGTAAGLWIPARYRHDWALFADWCTATGQPPLPAEPEALALFLREHPAAPTTQRRRVSAINTVHTRHGHPAPGRSETVRRRLDTARATRLDRLAPLLLRKAAELPTTGWPSGLFGRRDALLLTLAATGMSSARLARLRRGDIHVDAGTLVATTESGERFCLRPESGSGASAAVAVYRRWAEILAFLDAYPNTDLLAQHLTDPVEAEQAALTDRQARQPLLPPIDRWGHLPLMPQPMTAQSLAALVRDHLAGRVPARAPLPLRRKGKLDDDPHGRFEIEVYLDPHYYERGVAARRHAHDSLGGLTDVFDEIEARADALLEDLLTVLEEL</sequence>
<dbReference type="AlphaFoldDB" id="A0AA46SBZ9"/>
<accession>A0AA46SBZ9</accession>